<dbReference type="EMBL" id="CAJVPM010035326">
    <property type="protein sequence ID" value="CAG8689732.1"/>
    <property type="molecule type" value="Genomic_DNA"/>
</dbReference>
<accession>A0ACA9P5C7</accession>
<reference evidence="1" key="1">
    <citation type="submission" date="2021-06" db="EMBL/GenBank/DDBJ databases">
        <authorList>
            <person name="Kallberg Y."/>
            <person name="Tangrot J."/>
            <person name="Rosling A."/>
        </authorList>
    </citation>
    <scope>NUCLEOTIDE SEQUENCE</scope>
    <source>
        <strain evidence="1">AU212A</strain>
    </source>
</reference>
<proteinExistence type="predicted"/>
<dbReference type="Proteomes" id="UP000789860">
    <property type="component" value="Unassembled WGS sequence"/>
</dbReference>
<name>A0ACA9P5C7_9GLOM</name>
<comment type="caution">
    <text evidence="1">The sequence shown here is derived from an EMBL/GenBank/DDBJ whole genome shotgun (WGS) entry which is preliminary data.</text>
</comment>
<evidence type="ECO:0000313" key="2">
    <source>
        <dbReference type="Proteomes" id="UP000789860"/>
    </source>
</evidence>
<keyword evidence="2" id="KW-1185">Reference proteome</keyword>
<evidence type="ECO:0000313" key="1">
    <source>
        <dbReference type="EMBL" id="CAG8689732.1"/>
    </source>
</evidence>
<feature type="non-terminal residue" evidence="1">
    <location>
        <position position="1"/>
    </location>
</feature>
<organism evidence="1 2">
    <name type="scientific">Scutellospora calospora</name>
    <dbReference type="NCBI Taxonomy" id="85575"/>
    <lineage>
        <taxon>Eukaryota</taxon>
        <taxon>Fungi</taxon>
        <taxon>Fungi incertae sedis</taxon>
        <taxon>Mucoromycota</taxon>
        <taxon>Glomeromycotina</taxon>
        <taxon>Glomeromycetes</taxon>
        <taxon>Diversisporales</taxon>
        <taxon>Gigasporaceae</taxon>
        <taxon>Scutellospora</taxon>
    </lineage>
</organism>
<sequence>NFWDEINVLNINEIYDPLQNFLDNWDIFMENTNEALDNLETNNENTSLSLQNKITQNEVSNEQQNLDTNENFENSSDKSSSDENNELSIIDKVKKKFTT</sequence>
<gene>
    <name evidence="1" type="ORF">SCALOS_LOCUS10080</name>
</gene>
<protein>
    <submittedName>
        <fullName evidence="1">9305_t:CDS:1</fullName>
    </submittedName>
</protein>